<comment type="caution">
    <text evidence="1">The sequence shown here is derived from an EMBL/GenBank/DDBJ whole genome shotgun (WGS) entry which is preliminary data.</text>
</comment>
<name>A0ACA9PSE7_9GLOM</name>
<gene>
    <name evidence="1" type="ORF">RPERSI_LOCUS11462</name>
</gene>
<evidence type="ECO:0000313" key="1">
    <source>
        <dbReference type="EMBL" id="CAG8723073.1"/>
    </source>
</evidence>
<evidence type="ECO:0000313" key="2">
    <source>
        <dbReference type="Proteomes" id="UP000789920"/>
    </source>
</evidence>
<accession>A0ACA9PSE7</accession>
<organism evidence="1 2">
    <name type="scientific">Racocetra persica</name>
    <dbReference type="NCBI Taxonomy" id="160502"/>
    <lineage>
        <taxon>Eukaryota</taxon>
        <taxon>Fungi</taxon>
        <taxon>Fungi incertae sedis</taxon>
        <taxon>Mucoromycota</taxon>
        <taxon>Glomeromycotina</taxon>
        <taxon>Glomeromycetes</taxon>
        <taxon>Diversisporales</taxon>
        <taxon>Gigasporaceae</taxon>
        <taxon>Racocetra</taxon>
    </lineage>
</organism>
<protein>
    <submittedName>
        <fullName evidence="1">6336_t:CDS:1</fullName>
    </submittedName>
</protein>
<keyword evidence="2" id="KW-1185">Reference proteome</keyword>
<reference evidence="1" key="1">
    <citation type="submission" date="2021-06" db="EMBL/GenBank/DDBJ databases">
        <authorList>
            <person name="Kallberg Y."/>
            <person name="Tangrot J."/>
            <person name="Rosling A."/>
        </authorList>
    </citation>
    <scope>NUCLEOTIDE SEQUENCE</scope>
    <source>
        <strain evidence="1">MA461A</strain>
    </source>
</reference>
<sequence length="513" mass="56866">MSIEPTFIGYIETTQDTLLLFEACRRGNLVKISRRLQEKERKIITSGSVFVFDERESGIKRWTDGLLWSPSRILGNFLIYRELDKRTPAGKKETTPVERQRSNSTDTEFQIEKNKERALVGSLTNTYRFKKGGLIKKTMSIMVNGVNHHMISYYTKEDVLACKLKIPSAIPDLAILEIAPEFLLKQNFRIPPVIESNYEQGELNSKSVISYEKQSPVTTASQHTIVTTKLNENTSHLKTKIENSNSSGVSIYYSGSLVPNYLNTYDSHGHTVTASNAYDGSHTLPMPSVREFMNRQSPYEFPPIISLGNNTTPRLLSPLMPNVSSQIEYNNYHQTQNNSNGQNSSWSEYQYPSYSSNAPHPHNSGSSLPSMSHQSQSSSHHAEAGSDMFYTATATHNINTFNDQAPFPPDLYSSARSSTVNAASHSQSNQHDQATSPSPTLPAISSPASTASTSNSNGSSNAPLTPLNSPGNTTTIVDSGFSSNYSSYYPSFIKSDVYPSVSMPSNSFMYGHY</sequence>
<dbReference type="Proteomes" id="UP000789920">
    <property type="component" value="Unassembled WGS sequence"/>
</dbReference>
<dbReference type="EMBL" id="CAJVQC010023645">
    <property type="protein sequence ID" value="CAG8723073.1"/>
    <property type="molecule type" value="Genomic_DNA"/>
</dbReference>
<proteinExistence type="predicted"/>